<proteinExistence type="inferred from homology"/>
<dbReference type="Gene3D" id="3.30.420.270">
    <property type="match status" value="1"/>
</dbReference>
<evidence type="ECO:0000256" key="4">
    <source>
        <dbReference type="ARBA" id="ARBA00022692"/>
    </source>
</evidence>
<reference evidence="8 9" key="1">
    <citation type="submission" date="2023-09" db="EMBL/GenBank/DDBJ databases">
        <authorList>
            <person name="Rey-Velasco X."/>
        </authorList>
    </citation>
    <scope>NUCLEOTIDE SEQUENCE [LARGE SCALE GENOMIC DNA]</scope>
    <source>
        <strain evidence="8 9">P385</strain>
    </source>
</reference>
<comment type="caution">
    <text evidence="8">The sequence shown here is derived from an EMBL/GenBank/DDBJ whole genome shotgun (WGS) entry which is preliminary data.</text>
</comment>
<evidence type="ECO:0000256" key="5">
    <source>
        <dbReference type="ARBA" id="ARBA00022989"/>
    </source>
</evidence>
<keyword evidence="4 7" id="KW-0812">Transmembrane</keyword>
<evidence type="ECO:0000256" key="1">
    <source>
        <dbReference type="ARBA" id="ARBA00004162"/>
    </source>
</evidence>
<dbReference type="RefSeq" id="WP_311658898.1">
    <property type="nucleotide sequence ID" value="NZ_JAVRHY010000007.1"/>
</dbReference>
<comment type="similarity">
    <text evidence="2 7">Belongs to the ExbD/TolR family.</text>
</comment>
<dbReference type="Proteomes" id="UP001259982">
    <property type="component" value="Unassembled WGS sequence"/>
</dbReference>
<name>A0ABU3B9G7_9GAMM</name>
<keyword evidence="7" id="KW-0653">Protein transport</keyword>
<evidence type="ECO:0000313" key="8">
    <source>
        <dbReference type="EMBL" id="MDT0618720.1"/>
    </source>
</evidence>
<evidence type="ECO:0000256" key="2">
    <source>
        <dbReference type="ARBA" id="ARBA00005811"/>
    </source>
</evidence>
<comment type="subcellular location">
    <subcellularLocation>
        <location evidence="1">Cell membrane</location>
        <topology evidence="1">Single-pass membrane protein</topology>
    </subcellularLocation>
    <subcellularLocation>
        <location evidence="7">Cell membrane</location>
        <topology evidence="7">Single-pass type II membrane protein</topology>
    </subcellularLocation>
</comment>
<keyword evidence="5" id="KW-1133">Transmembrane helix</keyword>
<evidence type="ECO:0000256" key="6">
    <source>
        <dbReference type="ARBA" id="ARBA00023136"/>
    </source>
</evidence>
<accession>A0ABU3B9G7</accession>
<dbReference type="PANTHER" id="PTHR30558">
    <property type="entry name" value="EXBD MEMBRANE COMPONENT OF PMF-DRIVEN MACROMOLECULE IMPORT SYSTEM"/>
    <property type="match status" value="1"/>
</dbReference>
<gene>
    <name evidence="8" type="ORF">RM531_09545</name>
</gene>
<keyword evidence="7" id="KW-0813">Transport</keyword>
<dbReference type="Pfam" id="PF02472">
    <property type="entry name" value="ExbD"/>
    <property type="match status" value="1"/>
</dbReference>
<dbReference type="PANTHER" id="PTHR30558:SF3">
    <property type="entry name" value="BIOPOLYMER TRANSPORT PROTEIN EXBD-RELATED"/>
    <property type="match status" value="1"/>
</dbReference>
<evidence type="ECO:0000256" key="7">
    <source>
        <dbReference type="RuleBase" id="RU003879"/>
    </source>
</evidence>
<keyword evidence="6" id="KW-0472">Membrane</keyword>
<dbReference type="InterPro" id="IPR003400">
    <property type="entry name" value="ExbD"/>
</dbReference>
<keyword evidence="3" id="KW-1003">Cell membrane</keyword>
<protein>
    <submittedName>
        <fullName evidence="8">Biopolymer transporter ExbD</fullName>
    </submittedName>
</protein>
<organism evidence="8 9">
    <name type="scientific">Spectribacter acetivorans</name>
    <dbReference type="NCBI Taxonomy" id="3075603"/>
    <lineage>
        <taxon>Bacteria</taxon>
        <taxon>Pseudomonadati</taxon>
        <taxon>Pseudomonadota</taxon>
        <taxon>Gammaproteobacteria</taxon>
        <taxon>Salinisphaerales</taxon>
        <taxon>Salinisphaeraceae</taxon>
        <taxon>Spectribacter</taxon>
    </lineage>
</organism>
<evidence type="ECO:0000256" key="3">
    <source>
        <dbReference type="ARBA" id="ARBA00022475"/>
    </source>
</evidence>
<evidence type="ECO:0000313" key="9">
    <source>
        <dbReference type="Proteomes" id="UP001259982"/>
    </source>
</evidence>
<keyword evidence="9" id="KW-1185">Reference proteome</keyword>
<dbReference type="EMBL" id="JAVRHY010000007">
    <property type="protein sequence ID" value="MDT0618720.1"/>
    <property type="molecule type" value="Genomic_DNA"/>
</dbReference>
<sequence length="135" mass="14851">MKFPRSRRPRNEDERILPLTNIVFLLLIFFMLAGRLATPDPLPIEPPESESEDPARAEGVLVQMMTDDRVAIDGDVVPLAELAERVGRQRTGDDAPRVRLKADGAVAATRVVAVMQQLHDAGVDELRLLTTSASP</sequence>